<gene>
    <name evidence="3" type="primary">LOC109706142</name>
</gene>
<dbReference type="PANTHER" id="PTHR10775">
    <property type="entry name" value="OS08G0208400 PROTEIN"/>
    <property type="match status" value="1"/>
</dbReference>
<dbReference type="GeneID" id="109706142"/>
<feature type="non-terminal residue" evidence="3">
    <location>
        <position position="722"/>
    </location>
</feature>
<evidence type="ECO:0000313" key="2">
    <source>
        <dbReference type="Proteomes" id="UP000515123"/>
    </source>
</evidence>
<dbReference type="OrthoDB" id="666009at2759"/>
<name>A0A6P5EGF8_ANACO</name>
<accession>A0A6P5EGF8</accession>
<reference evidence="2" key="1">
    <citation type="journal article" date="2015" name="Nat. Genet.">
        <title>The pineapple genome and the evolution of CAM photosynthesis.</title>
        <authorList>
            <person name="Ming R."/>
            <person name="VanBuren R."/>
            <person name="Wai C.M."/>
            <person name="Tang H."/>
            <person name="Schatz M.C."/>
            <person name="Bowers J.E."/>
            <person name="Lyons E."/>
            <person name="Wang M.L."/>
            <person name="Chen J."/>
            <person name="Biggers E."/>
            <person name="Zhang J."/>
            <person name="Huang L."/>
            <person name="Zhang L."/>
            <person name="Miao W."/>
            <person name="Zhang J."/>
            <person name="Ye Z."/>
            <person name="Miao C."/>
            <person name="Lin Z."/>
            <person name="Wang H."/>
            <person name="Zhou H."/>
            <person name="Yim W.C."/>
            <person name="Priest H.D."/>
            <person name="Zheng C."/>
            <person name="Woodhouse M."/>
            <person name="Edger P.P."/>
            <person name="Guyot R."/>
            <person name="Guo H.B."/>
            <person name="Guo H."/>
            <person name="Zheng G."/>
            <person name="Singh R."/>
            <person name="Sharma A."/>
            <person name="Min X."/>
            <person name="Zheng Y."/>
            <person name="Lee H."/>
            <person name="Gurtowski J."/>
            <person name="Sedlazeck F.J."/>
            <person name="Harkess A."/>
            <person name="McKain M.R."/>
            <person name="Liao Z."/>
            <person name="Fang J."/>
            <person name="Liu J."/>
            <person name="Zhang X."/>
            <person name="Zhang Q."/>
            <person name="Hu W."/>
            <person name="Qin Y."/>
            <person name="Wang K."/>
            <person name="Chen L.Y."/>
            <person name="Shirley N."/>
            <person name="Lin Y.R."/>
            <person name="Liu L.Y."/>
            <person name="Hernandez A.G."/>
            <person name="Wright C.L."/>
            <person name="Bulone V."/>
            <person name="Tuskan G.A."/>
            <person name="Heath K."/>
            <person name="Zee F."/>
            <person name="Moore P.H."/>
            <person name="Sunkar R."/>
            <person name="Leebens-Mack J.H."/>
            <person name="Mockler T."/>
            <person name="Bennetzen J.L."/>
            <person name="Freeling M."/>
            <person name="Sankoff D."/>
            <person name="Paterson A.H."/>
            <person name="Zhu X."/>
            <person name="Yang X."/>
            <person name="Smith J.A."/>
            <person name="Cushman J.C."/>
            <person name="Paull R.E."/>
            <person name="Yu Q."/>
        </authorList>
    </citation>
    <scope>NUCLEOTIDE SEQUENCE [LARGE SCALE GENOMIC DNA]</scope>
    <source>
        <strain evidence="2">cv. F153</strain>
    </source>
</reference>
<reference evidence="3" key="2">
    <citation type="submission" date="2025-08" db="UniProtKB">
        <authorList>
            <consortium name="RefSeq"/>
        </authorList>
    </citation>
    <scope>IDENTIFICATION</scope>
</reference>
<keyword evidence="2" id="KW-1185">Reference proteome</keyword>
<dbReference type="Pfam" id="PF02992">
    <property type="entry name" value="Transposase_21"/>
    <property type="match status" value="1"/>
</dbReference>
<protein>
    <submittedName>
        <fullName evidence="3">Uncharacterized protein LOC109706142</fullName>
    </submittedName>
</protein>
<dbReference type="InterPro" id="IPR004242">
    <property type="entry name" value="Transposase_21"/>
</dbReference>
<organism evidence="2 3">
    <name type="scientific">Ananas comosus</name>
    <name type="common">Pineapple</name>
    <name type="synonym">Ananas ananas</name>
    <dbReference type="NCBI Taxonomy" id="4615"/>
    <lineage>
        <taxon>Eukaryota</taxon>
        <taxon>Viridiplantae</taxon>
        <taxon>Streptophyta</taxon>
        <taxon>Embryophyta</taxon>
        <taxon>Tracheophyta</taxon>
        <taxon>Spermatophyta</taxon>
        <taxon>Magnoliopsida</taxon>
        <taxon>Liliopsida</taxon>
        <taxon>Poales</taxon>
        <taxon>Bromeliaceae</taxon>
        <taxon>Bromelioideae</taxon>
        <taxon>Ananas</taxon>
    </lineage>
</organism>
<dbReference type="PANTHER" id="PTHR10775:SF182">
    <property type="entry name" value="TRANSPOSON, EN_SPM-LIKE, TRANSPOSASE-ASSOCIATED DOMAIN PROTEIN-RELATED"/>
    <property type="match status" value="1"/>
</dbReference>
<sequence length="722" mass="83315">MDLNIIKRLLDWPRGSRQYLEGVGGFLDFAFRNPICSESKIWCPCVKCVNRSKLSREEVYEHLVCNGMLRGYRQWTFHGEQIEQNTSSPRHSVEDDYSKHVDTHQLLPDVFGCGEDDSMPCPSDSMDTPTHNLNVEAENFYNLLKDADQELWPGCELTRLSFLVLLFYTKCTNKWSNKSFTNLLEILQLAIPNGKSLPKSFNEAKKIIKKLGLGYKNIHACPNNCQLYWKDKADDDTCSICGASRWKKFNDRTTLARKKKKKGTPAKVLRYFPLKPRLKRLYMSKHTSTLMRWHETDRMKDGALRHPADSEAWKSFDFNHLEFSSDSRNVRLGLATDGFNPFGKLSSSYSCWPVVLIPYNLPPWMCMKATSFILSLLIPGPSGPGNHIDIYLQPLIEELMELWEVGTDTYDSSCGETFRLKAALLWTINDFPAYGNLSGWNVHGAFACPCCNIDTFSKRLSHGRKYCFMGHRRFLEPNHKFRYNRDSFDGTEEYGHAPAIPTGTMILRQLEKITDFDDSQTWKKKSIFFTLPYWKSNLLRHNLDVMHIEKNVSENVYGTLLSIEGKSKDNLNARLDLQELNIREDLHPQQIGPNKLYLPSACYTMSRNEKQVFCNLLCNIKAPDGYTGNISRCVNSAHCKIFGLKSHDCHILMQQLLPIALRGLLPMNVTLPLFDLSSYFRELCSKVLHVHELDQLESRIRLTMHHNSEKSWRKNHFQVAHC</sequence>
<dbReference type="InterPro" id="IPR029480">
    <property type="entry name" value="Transpos_assoc"/>
</dbReference>
<evidence type="ECO:0000313" key="3">
    <source>
        <dbReference type="RefSeq" id="XP_020082534.1"/>
    </source>
</evidence>
<dbReference type="AlphaFoldDB" id="A0A6P5EGF8"/>
<dbReference type="Proteomes" id="UP000515123">
    <property type="component" value="Unplaced"/>
</dbReference>
<evidence type="ECO:0000259" key="1">
    <source>
        <dbReference type="Pfam" id="PF13963"/>
    </source>
</evidence>
<dbReference type="Pfam" id="PF13963">
    <property type="entry name" value="Transpos_assoc"/>
    <property type="match status" value="1"/>
</dbReference>
<proteinExistence type="predicted"/>
<feature type="domain" description="Transposase-associated" evidence="1">
    <location>
        <begin position="13"/>
        <end position="80"/>
    </location>
</feature>
<dbReference type="RefSeq" id="XP_020082534.1">
    <property type="nucleotide sequence ID" value="XM_020226945.1"/>
</dbReference>